<dbReference type="InterPro" id="IPR023796">
    <property type="entry name" value="Serpin_dom"/>
</dbReference>
<comment type="caution">
    <text evidence="3">The sequence shown here is derived from an EMBL/GenBank/DDBJ whole genome shotgun (WGS) entry which is preliminary data.</text>
</comment>
<sequence length="96" mass="10652">MDAEVIKEVDQWKSKLQMKPLAPINEVVLAPPEFGNSNTRLIFANALYFKGASTAKFDSSKTKDDGVYLLTGSCVKILSMTNKGRILQGSEMFFKC</sequence>
<protein>
    <recommendedName>
        <fullName evidence="2">Serpin domain-containing protein</fullName>
    </recommendedName>
</protein>
<accession>A0AAV3PHB6</accession>
<evidence type="ECO:0000259" key="2">
    <source>
        <dbReference type="Pfam" id="PF00079"/>
    </source>
</evidence>
<keyword evidence="4" id="KW-1185">Reference proteome</keyword>
<evidence type="ECO:0000313" key="4">
    <source>
        <dbReference type="Proteomes" id="UP001454036"/>
    </source>
</evidence>
<reference evidence="3 4" key="1">
    <citation type="submission" date="2024-01" db="EMBL/GenBank/DDBJ databases">
        <title>The complete chloroplast genome sequence of Lithospermum erythrorhizon: insights into the phylogenetic relationship among Boraginaceae species and the maternal lineages of purple gromwells.</title>
        <authorList>
            <person name="Okada T."/>
            <person name="Watanabe K."/>
        </authorList>
    </citation>
    <scope>NUCLEOTIDE SEQUENCE [LARGE SCALE GENOMIC DNA]</scope>
</reference>
<organism evidence="3 4">
    <name type="scientific">Lithospermum erythrorhizon</name>
    <name type="common">Purple gromwell</name>
    <name type="synonym">Lithospermum officinale var. erythrorhizon</name>
    <dbReference type="NCBI Taxonomy" id="34254"/>
    <lineage>
        <taxon>Eukaryota</taxon>
        <taxon>Viridiplantae</taxon>
        <taxon>Streptophyta</taxon>
        <taxon>Embryophyta</taxon>
        <taxon>Tracheophyta</taxon>
        <taxon>Spermatophyta</taxon>
        <taxon>Magnoliopsida</taxon>
        <taxon>eudicotyledons</taxon>
        <taxon>Gunneridae</taxon>
        <taxon>Pentapetalae</taxon>
        <taxon>asterids</taxon>
        <taxon>lamiids</taxon>
        <taxon>Boraginales</taxon>
        <taxon>Boraginaceae</taxon>
        <taxon>Boraginoideae</taxon>
        <taxon>Lithospermeae</taxon>
        <taxon>Lithospermum</taxon>
    </lineage>
</organism>
<dbReference type="EMBL" id="BAABME010001636">
    <property type="protein sequence ID" value="GAA0150676.1"/>
    <property type="molecule type" value="Genomic_DNA"/>
</dbReference>
<evidence type="ECO:0000256" key="1">
    <source>
        <dbReference type="ARBA" id="ARBA00009500"/>
    </source>
</evidence>
<dbReference type="InterPro" id="IPR042178">
    <property type="entry name" value="Serpin_sf_1"/>
</dbReference>
<dbReference type="AlphaFoldDB" id="A0AAV3PHB6"/>
<dbReference type="Pfam" id="PF00079">
    <property type="entry name" value="Serpin"/>
    <property type="match status" value="1"/>
</dbReference>
<evidence type="ECO:0000313" key="3">
    <source>
        <dbReference type="EMBL" id="GAA0150676.1"/>
    </source>
</evidence>
<feature type="domain" description="Serpin" evidence="2">
    <location>
        <begin position="36"/>
        <end position="86"/>
    </location>
</feature>
<gene>
    <name evidence="3" type="ORF">LIER_09561</name>
</gene>
<proteinExistence type="inferred from homology"/>
<dbReference type="Gene3D" id="3.30.497.10">
    <property type="entry name" value="Antithrombin, subunit I, domain 2"/>
    <property type="match status" value="1"/>
</dbReference>
<dbReference type="InterPro" id="IPR036186">
    <property type="entry name" value="Serpin_sf"/>
</dbReference>
<dbReference type="SUPFAM" id="SSF56574">
    <property type="entry name" value="Serpins"/>
    <property type="match status" value="1"/>
</dbReference>
<name>A0AAV3PHB6_LITER</name>
<comment type="similarity">
    <text evidence="1">Belongs to the serpin family.</text>
</comment>
<dbReference type="Proteomes" id="UP001454036">
    <property type="component" value="Unassembled WGS sequence"/>
</dbReference>